<keyword evidence="3 4" id="KW-0067">ATP-binding</keyword>
<evidence type="ECO:0000256" key="3">
    <source>
        <dbReference type="ARBA" id="ARBA00022840"/>
    </source>
</evidence>
<comment type="caution">
    <text evidence="4">Lacks conserved residue(s) required for the propagation of feature annotation.</text>
</comment>
<dbReference type="PANTHER" id="PTHR43146:SF1">
    <property type="entry name" value="CANCER-RELATED NUCLEOSIDE-TRIPHOSPHATASE"/>
    <property type="match status" value="1"/>
</dbReference>
<keyword evidence="6" id="KW-1185">Reference proteome</keyword>
<dbReference type="InterPro" id="IPR004948">
    <property type="entry name" value="Nuc-triphosphatase_THEP1"/>
</dbReference>
<keyword evidence="1 4" id="KW-0547">Nucleotide-binding</keyword>
<dbReference type="EC" id="3.6.1.15" evidence="4"/>
<sequence length="193" mass="21041">MLILLTGEPGVGKSTVLMRLIDMLKEKGISVGGVVAREVRDAGKRRVGFEFVNVIDGSSARLASLSSSAGVGGGIEGPRIGKYSVDLDGCRIAAMMLLRAINSNSKVVVFDEIGPMELLSSDIVDALRALLDAISNSSSKYAAIVVIHKRFKHWIISRYREMASIVIEVNRDNRDALPLMLLNTINDKWDKVR</sequence>
<feature type="binding site" evidence="4">
    <location>
        <begin position="7"/>
        <end position="14"/>
    </location>
    <ligand>
        <name>ATP</name>
        <dbReference type="ChEBI" id="CHEBI:30616"/>
    </ligand>
</feature>
<evidence type="ECO:0000313" key="5">
    <source>
        <dbReference type="EMBL" id="SPC33915.1"/>
    </source>
</evidence>
<dbReference type="Pfam" id="PF03266">
    <property type="entry name" value="NTPase_1"/>
    <property type="match status" value="1"/>
</dbReference>
<dbReference type="SUPFAM" id="SSF52540">
    <property type="entry name" value="P-loop containing nucleoside triphosphate hydrolases"/>
    <property type="match status" value="1"/>
</dbReference>
<dbReference type="EMBL" id="LT981265">
    <property type="protein sequence ID" value="SPC33915.1"/>
    <property type="molecule type" value="Genomic_DNA"/>
</dbReference>
<evidence type="ECO:0000256" key="4">
    <source>
        <dbReference type="HAMAP-Rule" id="MF_00796"/>
    </source>
</evidence>
<name>A0A2K5AQL3_9ARCH</name>
<dbReference type="KEGG" id="ncv:NCAV_0734"/>
<evidence type="ECO:0000256" key="1">
    <source>
        <dbReference type="ARBA" id="ARBA00022741"/>
    </source>
</evidence>
<evidence type="ECO:0000256" key="2">
    <source>
        <dbReference type="ARBA" id="ARBA00022801"/>
    </source>
</evidence>
<dbReference type="GO" id="GO:0005524">
    <property type="term" value="F:ATP binding"/>
    <property type="evidence" value="ECO:0007669"/>
    <property type="project" value="UniProtKB-UniRule"/>
</dbReference>
<dbReference type="Gene3D" id="3.40.50.300">
    <property type="entry name" value="P-loop containing nucleotide triphosphate hydrolases"/>
    <property type="match status" value="1"/>
</dbReference>
<dbReference type="Proteomes" id="UP000236248">
    <property type="component" value="Chromosome NCAV"/>
</dbReference>
<accession>A0A2K5AQL3</accession>
<comment type="function">
    <text evidence="4">Has nucleotide phosphatase activity towards ATP, GTP, CTP, TTP and UTP. May hydrolyze nucleoside diphosphates with lower efficiency.</text>
</comment>
<comment type="similarity">
    <text evidence="4">Belongs to the THEP1 NTPase family.</text>
</comment>
<dbReference type="HAMAP" id="MF_00796">
    <property type="entry name" value="NTPase_1"/>
    <property type="match status" value="1"/>
</dbReference>
<keyword evidence="2 4" id="KW-0378">Hydrolase</keyword>
<dbReference type="GO" id="GO:0017111">
    <property type="term" value="F:ribonucleoside triphosphate phosphatase activity"/>
    <property type="evidence" value="ECO:0007669"/>
    <property type="project" value="UniProtKB-UniRule"/>
</dbReference>
<organism evidence="5 6">
    <name type="scientific">Candidatus Nitrosocaldus cavascurensis</name>
    <dbReference type="NCBI Taxonomy" id="2058097"/>
    <lineage>
        <taxon>Archaea</taxon>
        <taxon>Nitrososphaerota</taxon>
        <taxon>Nitrososphaeria</taxon>
        <taxon>Candidatus Nitrosocaldales</taxon>
        <taxon>Candidatus Nitrosocaldaceae</taxon>
        <taxon>Candidatus Nitrosocaldus</taxon>
    </lineage>
</organism>
<dbReference type="AlphaFoldDB" id="A0A2K5AQL3"/>
<dbReference type="PANTHER" id="PTHR43146">
    <property type="entry name" value="CANCER-RELATED NUCLEOSIDE-TRIPHOSPHATASE"/>
    <property type="match status" value="1"/>
</dbReference>
<dbReference type="RefSeq" id="WP_103287307.1">
    <property type="nucleotide sequence ID" value="NZ_LT981265.1"/>
</dbReference>
<reference evidence="6" key="1">
    <citation type="submission" date="2018-01" db="EMBL/GenBank/DDBJ databases">
        <authorList>
            <person name="Kerou L M."/>
        </authorList>
    </citation>
    <scope>NUCLEOTIDE SEQUENCE [LARGE SCALE GENOMIC DNA]</scope>
    <source>
        <strain evidence="6">SCU2</strain>
    </source>
</reference>
<proteinExistence type="inferred from homology"/>
<gene>
    <name evidence="5" type="ORF">NCAV_0734</name>
</gene>
<evidence type="ECO:0000313" key="6">
    <source>
        <dbReference type="Proteomes" id="UP000236248"/>
    </source>
</evidence>
<dbReference type="InterPro" id="IPR027417">
    <property type="entry name" value="P-loop_NTPase"/>
</dbReference>
<dbReference type="GeneID" id="41594798"/>
<protein>
    <recommendedName>
        <fullName evidence="4">Nucleoside-triphosphatase NCAV_0734</fullName>
        <shortName evidence="4">NTPase</shortName>
        <ecNumber evidence="4">3.6.1.15</ecNumber>
    </recommendedName>
    <alternativeName>
        <fullName evidence="4">Nucleoside triphosphate phosphohydrolase</fullName>
    </alternativeName>
</protein>
<comment type="catalytic activity">
    <reaction evidence="4">
        <text>a ribonucleoside 5'-triphosphate + H2O = a ribonucleoside 5'-diphosphate + phosphate + H(+)</text>
        <dbReference type="Rhea" id="RHEA:23680"/>
        <dbReference type="ChEBI" id="CHEBI:15377"/>
        <dbReference type="ChEBI" id="CHEBI:15378"/>
        <dbReference type="ChEBI" id="CHEBI:43474"/>
        <dbReference type="ChEBI" id="CHEBI:57930"/>
        <dbReference type="ChEBI" id="CHEBI:61557"/>
        <dbReference type="EC" id="3.6.1.15"/>
    </reaction>
</comment>